<dbReference type="PIRSF" id="PIRSF001369">
    <property type="entry name" value="Citrate_synth"/>
    <property type="match status" value="1"/>
</dbReference>
<gene>
    <name evidence="8" type="ORF">HNQ50_003983</name>
</gene>
<evidence type="ECO:0000256" key="1">
    <source>
        <dbReference type="ARBA" id="ARBA00004751"/>
    </source>
</evidence>
<evidence type="ECO:0000256" key="5">
    <source>
        <dbReference type="PIRNR" id="PIRNR001369"/>
    </source>
</evidence>
<dbReference type="Gene3D" id="1.10.580.10">
    <property type="entry name" value="Citrate Synthase, domain 1"/>
    <property type="match status" value="1"/>
</dbReference>
<dbReference type="Proteomes" id="UP000543030">
    <property type="component" value="Unassembled WGS sequence"/>
</dbReference>
<dbReference type="GO" id="GO:0006099">
    <property type="term" value="P:tricarboxylic acid cycle"/>
    <property type="evidence" value="ECO:0007669"/>
    <property type="project" value="UniProtKB-UniPathway"/>
</dbReference>
<dbReference type="InterPro" id="IPR036969">
    <property type="entry name" value="Citrate_synthase_sf"/>
</dbReference>
<dbReference type="EMBL" id="JACHHN010000010">
    <property type="protein sequence ID" value="MBB5193229.1"/>
    <property type="molecule type" value="Genomic_DNA"/>
</dbReference>
<evidence type="ECO:0000256" key="7">
    <source>
        <dbReference type="RuleBase" id="RU003406"/>
    </source>
</evidence>
<reference evidence="8 9" key="1">
    <citation type="submission" date="2020-08" db="EMBL/GenBank/DDBJ databases">
        <title>Genomic Encyclopedia of Type Strains, Phase IV (KMG-IV): sequencing the most valuable type-strain genomes for metagenomic binning, comparative biology and taxonomic classification.</title>
        <authorList>
            <person name="Goeker M."/>
        </authorList>
    </citation>
    <scope>NUCLEOTIDE SEQUENCE [LARGE SCALE GENOMIC DNA]</scope>
    <source>
        <strain evidence="8 9">DSM 18233</strain>
    </source>
</reference>
<comment type="pathway">
    <text evidence="1">Carbohydrate metabolism; tricarboxylic acid cycle; isocitrate from oxaloacetate: step 1/2.</text>
</comment>
<evidence type="ECO:0000313" key="9">
    <source>
        <dbReference type="Proteomes" id="UP000543030"/>
    </source>
</evidence>
<evidence type="ECO:0000256" key="4">
    <source>
        <dbReference type="ARBA" id="ARBA00049288"/>
    </source>
</evidence>
<dbReference type="PANTHER" id="PTHR11739">
    <property type="entry name" value="CITRATE SYNTHASE"/>
    <property type="match status" value="1"/>
</dbReference>
<dbReference type="CDD" id="cd06109">
    <property type="entry name" value="BsCS-I_like"/>
    <property type="match status" value="1"/>
</dbReference>
<dbReference type="SUPFAM" id="SSF48256">
    <property type="entry name" value="Citrate synthase"/>
    <property type="match status" value="1"/>
</dbReference>
<organism evidence="8 9">
    <name type="scientific">Silvimonas terrae</name>
    <dbReference type="NCBI Taxonomy" id="300266"/>
    <lineage>
        <taxon>Bacteria</taxon>
        <taxon>Pseudomonadati</taxon>
        <taxon>Pseudomonadota</taxon>
        <taxon>Betaproteobacteria</taxon>
        <taxon>Neisseriales</taxon>
        <taxon>Chitinibacteraceae</taxon>
        <taxon>Silvimonas</taxon>
    </lineage>
</organism>
<keyword evidence="3 5" id="KW-0808">Transferase</keyword>
<dbReference type="PRINTS" id="PR00143">
    <property type="entry name" value="CITRTSNTHASE"/>
</dbReference>
<keyword evidence="9" id="KW-1185">Reference proteome</keyword>
<keyword evidence="8" id="KW-0012">Acyltransferase</keyword>
<comment type="caution">
    <text evidence="8">The sequence shown here is derived from an EMBL/GenBank/DDBJ whole genome shotgun (WGS) entry which is preliminary data.</text>
</comment>
<feature type="active site" evidence="6">
    <location>
        <position position="241"/>
    </location>
</feature>
<name>A0A840RHV2_9NEIS</name>
<dbReference type="InterPro" id="IPR016143">
    <property type="entry name" value="Citrate_synth-like_sm_a-sub"/>
</dbReference>
<evidence type="ECO:0000256" key="6">
    <source>
        <dbReference type="PIRSR" id="PIRSR001369-1"/>
    </source>
</evidence>
<dbReference type="NCBIfam" id="NF009005">
    <property type="entry name" value="PRK12350.1"/>
    <property type="match status" value="1"/>
</dbReference>
<evidence type="ECO:0000256" key="2">
    <source>
        <dbReference type="ARBA" id="ARBA00010566"/>
    </source>
</evidence>
<accession>A0A840RHV2</accession>
<protein>
    <recommendedName>
        <fullName evidence="5">Citrate synthase</fullName>
    </recommendedName>
</protein>
<dbReference type="InterPro" id="IPR024176">
    <property type="entry name" value="Citrate_synthase_bac-typ"/>
</dbReference>
<dbReference type="UniPathway" id="UPA00223">
    <property type="reaction ID" value="UER00717"/>
</dbReference>
<evidence type="ECO:0000256" key="3">
    <source>
        <dbReference type="ARBA" id="ARBA00022679"/>
    </source>
</evidence>
<dbReference type="RefSeq" id="WP_184102882.1">
    <property type="nucleotide sequence ID" value="NZ_JACHHN010000010.1"/>
</dbReference>
<dbReference type="GO" id="GO:0005975">
    <property type="term" value="P:carbohydrate metabolic process"/>
    <property type="evidence" value="ECO:0007669"/>
    <property type="project" value="TreeGrafter"/>
</dbReference>
<dbReference type="PROSITE" id="PS00480">
    <property type="entry name" value="CITRATE_SYNTHASE"/>
    <property type="match status" value="1"/>
</dbReference>
<proteinExistence type="inferred from homology"/>
<dbReference type="Pfam" id="PF00285">
    <property type="entry name" value="Citrate_synt"/>
    <property type="match status" value="1"/>
</dbReference>
<dbReference type="InterPro" id="IPR019810">
    <property type="entry name" value="Citrate_synthase_AS"/>
</dbReference>
<comment type="catalytic activity">
    <reaction evidence="4">
        <text>oxaloacetate + acetyl-CoA + H2O = citrate + CoA + H(+)</text>
        <dbReference type="Rhea" id="RHEA:16845"/>
        <dbReference type="ChEBI" id="CHEBI:15377"/>
        <dbReference type="ChEBI" id="CHEBI:15378"/>
        <dbReference type="ChEBI" id="CHEBI:16452"/>
        <dbReference type="ChEBI" id="CHEBI:16947"/>
        <dbReference type="ChEBI" id="CHEBI:57287"/>
        <dbReference type="ChEBI" id="CHEBI:57288"/>
        <dbReference type="EC" id="2.3.3.16"/>
    </reaction>
</comment>
<sequence length="357" mass="37650">MTTGLDGVIAAQTRLSHVDGERGRLILRGYELEQLARSWSFEEVVALLWQGLVSYPHDLPAALAQARIAAWARFAPLLPYLEGMSAIEGMRFLLATVPDQPAEATALLGSAGVAMAAAIRQAQGQAALAPEPGLGHAADLLRMLRGRPGNTAEVRAFEIYLVAAVDHGLNASTFTARVVASTGAGLASAVVAALGALKGPLHGGAPGPVLDMLDAIGTAPAAEAWVDAAIARGERLMGFGHRIYRVRDPRADVLKAAVGTLHGGRIALAEAVEQAGLKALARHKPGRRLDINTEFYTALLLEALDIPRAGFTPVFAAARTAGWIAHACEQQQTGRLLRPASEYIGPWPQAYQPDKVL</sequence>
<feature type="active site" evidence="6">
    <location>
        <position position="294"/>
    </location>
</feature>
<dbReference type="GO" id="GO:0005829">
    <property type="term" value="C:cytosol"/>
    <property type="evidence" value="ECO:0007669"/>
    <property type="project" value="TreeGrafter"/>
</dbReference>
<comment type="similarity">
    <text evidence="2 5 7">Belongs to the citrate synthase family.</text>
</comment>
<dbReference type="InterPro" id="IPR002020">
    <property type="entry name" value="Citrate_synthase"/>
</dbReference>
<dbReference type="PANTHER" id="PTHR11739:SF23">
    <property type="entry name" value="CITRATE SYNTHASE 2-RELATED"/>
    <property type="match status" value="1"/>
</dbReference>
<evidence type="ECO:0000313" key="8">
    <source>
        <dbReference type="EMBL" id="MBB5193229.1"/>
    </source>
</evidence>
<dbReference type="GO" id="GO:0036440">
    <property type="term" value="F:citrate synthase activity"/>
    <property type="evidence" value="ECO:0007669"/>
    <property type="project" value="UniProtKB-EC"/>
</dbReference>
<dbReference type="Gene3D" id="1.10.230.10">
    <property type="entry name" value="Cytochrome P450-Terp, domain 2"/>
    <property type="match status" value="1"/>
</dbReference>
<dbReference type="AlphaFoldDB" id="A0A840RHV2"/>
<dbReference type="InterPro" id="IPR016142">
    <property type="entry name" value="Citrate_synth-like_lrg_a-sub"/>
</dbReference>